<evidence type="ECO:0000313" key="2">
    <source>
        <dbReference type="Proteomes" id="UP000003586"/>
    </source>
</evidence>
<protein>
    <submittedName>
        <fullName evidence="1">Uncharacterized protein</fullName>
    </submittedName>
</protein>
<dbReference type="EMBL" id="CP007035">
    <property type="protein sequence ID" value="AHF17584.1"/>
    <property type="molecule type" value="Genomic_DNA"/>
</dbReference>
<name>W0F7Z7_9BACT</name>
<sequence length="140" mass="16635">MAIFRDWKRKQGYDFSDRTLYRYLNELSESLKIQGQEIEVYTGEFNKKTWKIVHAQGAKELNISDINAHFLSKVFVPKDILKIKKSSFIKFENQFHERNSKSRLEYSVDAFSMGLDSSGFYEMQYSKEQLEIIEQVIWAI</sequence>
<organism evidence="1 2">
    <name type="scientific">Niabella soli DSM 19437</name>
    <dbReference type="NCBI Taxonomy" id="929713"/>
    <lineage>
        <taxon>Bacteria</taxon>
        <taxon>Pseudomonadati</taxon>
        <taxon>Bacteroidota</taxon>
        <taxon>Chitinophagia</taxon>
        <taxon>Chitinophagales</taxon>
        <taxon>Chitinophagaceae</taxon>
        <taxon>Niabella</taxon>
    </lineage>
</organism>
<dbReference type="HOGENOM" id="CLU_1833055_0_0_10"/>
<dbReference type="Proteomes" id="UP000003586">
    <property type="component" value="Chromosome"/>
</dbReference>
<keyword evidence="2" id="KW-1185">Reference proteome</keyword>
<gene>
    <name evidence="1" type="ORF">NIASO_10375</name>
</gene>
<reference evidence="1 2" key="1">
    <citation type="submission" date="2013-12" db="EMBL/GenBank/DDBJ databases">
        <authorList>
            <consortium name="DOE Joint Genome Institute"/>
            <person name="Eisen J."/>
            <person name="Huntemann M."/>
            <person name="Han J."/>
            <person name="Chen A."/>
            <person name="Kyrpides N."/>
            <person name="Mavromatis K."/>
            <person name="Markowitz V."/>
            <person name="Palaniappan K."/>
            <person name="Ivanova N."/>
            <person name="Schaumberg A."/>
            <person name="Pati A."/>
            <person name="Liolios K."/>
            <person name="Nordberg H.P."/>
            <person name="Cantor M.N."/>
            <person name="Hua S.X."/>
            <person name="Woyke T."/>
        </authorList>
    </citation>
    <scope>NUCLEOTIDE SEQUENCE [LARGE SCALE GENOMIC DNA]</scope>
    <source>
        <strain evidence="2">DSM 19437</strain>
    </source>
</reference>
<accession>W0F7Z7</accession>
<dbReference type="STRING" id="929713.NIASO_10375"/>
<evidence type="ECO:0000313" key="1">
    <source>
        <dbReference type="EMBL" id="AHF17584.1"/>
    </source>
</evidence>
<proteinExistence type="predicted"/>
<dbReference type="AlphaFoldDB" id="W0F7Z7"/>
<dbReference type="KEGG" id="nso:NIASO_10375"/>